<proteinExistence type="predicted"/>
<organism evidence="1 2">
    <name type="scientific">Eruca vesicaria subsp. sativa</name>
    <name type="common">Garden rocket</name>
    <name type="synonym">Eruca sativa</name>
    <dbReference type="NCBI Taxonomy" id="29727"/>
    <lineage>
        <taxon>Eukaryota</taxon>
        <taxon>Viridiplantae</taxon>
        <taxon>Streptophyta</taxon>
        <taxon>Embryophyta</taxon>
        <taxon>Tracheophyta</taxon>
        <taxon>Spermatophyta</taxon>
        <taxon>Magnoliopsida</taxon>
        <taxon>eudicotyledons</taxon>
        <taxon>Gunneridae</taxon>
        <taxon>Pentapetalae</taxon>
        <taxon>rosids</taxon>
        <taxon>malvids</taxon>
        <taxon>Brassicales</taxon>
        <taxon>Brassicaceae</taxon>
        <taxon>Brassiceae</taxon>
        <taxon>Eruca</taxon>
    </lineage>
</organism>
<comment type="caution">
    <text evidence="1">The sequence shown here is derived from an EMBL/GenBank/DDBJ whole genome shotgun (WGS) entry which is preliminary data.</text>
</comment>
<accession>A0ABC8LNW1</accession>
<dbReference type="EMBL" id="CAKOAT010665154">
    <property type="protein sequence ID" value="CAH8385463.1"/>
    <property type="molecule type" value="Genomic_DNA"/>
</dbReference>
<reference evidence="1 2" key="1">
    <citation type="submission" date="2022-03" db="EMBL/GenBank/DDBJ databases">
        <authorList>
            <person name="Macdonald S."/>
            <person name="Ahmed S."/>
            <person name="Newling K."/>
        </authorList>
    </citation>
    <scope>NUCLEOTIDE SEQUENCE [LARGE SCALE GENOMIC DNA]</scope>
</reference>
<gene>
    <name evidence="1" type="ORF">ERUC_LOCUS37946</name>
</gene>
<evidence type="ECO:0000313" key="1">
    <source>
        <dbReference type="EMBL" id="CAH8385463.1"/>
    </source>
</evidence>
<evidence type="ECO:0000313" key="2">
    <source>
        <dbReference type="Proteomes" id="UP001642260"/>
    </source>
</evidence>
<dbReference type="Proteomes" id="UP001642260">
    <property type="component" value="Unassembled WGS sequence"/>
</dbReference>
<keyword evidence="2" id="KW-1185">Reference proteome</keyword>
<sequence>MVLWSPSTLVNYKVHAQKHEWSKHDISISLPPLWKSIVADAIKSIVADASFFFVGVTDTDEICVVAVPCMRALTVSMFTTTVSRAIRSEELKSKEWMRLTIVEFTFL</sequence>
<protein>
    <submittedName>
        <fullName evidence="1">Uncharacterized protein</fullName>
    </submittedName>
</protein>
<name>A0ABC8LNW1_ERUVS</name>
<dbReference type="AlphaFoldDB" id="A0ABC8LNW1"/>